<feature type="chain" id="PRO_5037962091" description="Tetratricopeptide repeat protein" evidence="1">
    <location>
        <begin position="28"/>
        <end position="361"/>
    </location>
</feature>
<keyword evidence="3" id="KW-1185">Reference proteome</keyword>
<organism evidence="2 3">
    <name type="scientific">Deinococcus ruber</name>
    <dbReference type="NCBI Taxonomy" id="1848197"/>
    <lineage>
        <taxon>Bacteria</taxon>
        <taxon>Thermotogati</taxon>
        <taxon>Deinococcota</taxon>
        <taxon>Deinococci</taxon>
        <taxon>Deinococcales</taxon>
        <taxon>Deinococcaceae</taxon>
        <taxon>Deinococcus</taxon>
    </lineage>
</organism>
<protein>
    <recommendedName>
        <fullName evidence="4">Tetratricopeptide repeat protein</fullName>
    </recommendedName>
</protein>
<dbReference type="InterPro" id="IPR011990">
    <property type="entry name" value="TPR-like_helical_dom_sf"/>
</dbReference>
<proteinExistence type="predicted"/>
<dbReference type="Gene3D" id="1.25.40.10">
    <property type="entry name" value="Tetratricopeptide repeat domain"/>
    <property type="match status" value="1"/>
</dbReference>
<dbReference type="SUPFAM" id="SSF48452">
    <property type="entry name" value="TPR-like"/>
    <property type="match status" value="1"/>
</dbReference>
<dbReference type="EMBL" id="BMQL01000026">
    <property type="protein sequence ID" value="GGR21045.1"/>
    <property type="molecule type" value="Genomic_DNA"/>
</dbReference>
<dbReference type="AlphaFoldDB" id="A0A918CEW2"/>
<evidence type="ECO:0000256" key="1">
    <source>
        <dbReference type="SAM" id="SignalP"/>
    </source>
</evidence>
<dbReference type="Proteomes" id="UP000603865">
    <property type="component" value="Unassembled WGS sequence"/>
</dbReference>
<reference evidence="2" key="2">
    <citation type="submission" date="2020-09" db="EMBL/GenBank/DDBJ databases">
        <authorList>
            <person name="Sun Q."/>
            <person name="Ohkuma M."/>
        </authorList>
    </citation>
    <scope>NUCLEOTIDE SEQUENCE</scope>
    <source>
        <strain evidence="2">JCM 31311</strain>
    </source>
</reference>
<reference evidence="2" key="1">
    <citation type="journal article" date="2014" name="Int. J. Syst. Evol. Microbiol.">
        <title>Complete genome sequence of Corynebacterium casei LMG S-19264T (=DSM 44701T), isolated from a smear-ripened cheese.</title>
        <authorList>
            <consortium name="US DOE Joint Genome Institute (JGI-PGF)"/>
            <person name="Walter F."/>
            <person name="Albersmeier A."/>
            <person name="Kalinowski J."/>
            <person name="Ruckert C."/>
        </authorList>
    </citation>
    <scope>NUCLEOTIDE SEQUENCE</scope>
    <source>
        <strain evidence="2">JCM 31311</strain>
    </source>
</reference>
<keyword evidence="1" id="KW-0732">Signal</keyword>
<evidence type="ECO:0008006" key="4">
    <source>
        <dbReference type="Google" id="ProtNLM"/>
    </source>
</evidence>
<comment type="caution">
    <text evidence="2">The sequence shown here is derived from an EMBL/GenBank/DDBJ whole genome shotgun (WGS) entry which is preliminary data.</text>
</comment>
<sequence length="361" mass="38105">MINLLLPRNFRTALLLLVSAAMSVALASPPSLPRPASLPDPAFPFGSAAFRDVAQTSYRTVGLSGSFDAWLSAAYDASGVPLGSGTGNLAAALDARAAILQASSGDARIKLERDTAAWAHRFIKKAIPKFSLERGFELANVVENGERQCLAQSFIITGLLQRAGLQAGIVMVWANPAGKESNLGHMVTTVRLSNGTDLMVDASDPAPFVHHQGLLVKHGSVYSFVRPTYSADDSISGYRLADRDTSLSVNATAPLTLTYIRSQFDYYRGERAIGGVLGTGVGKATPAGLQQSAAYLTRAIQDDPQNALATFVLGHVLARQGLRAQAKQQYQKAAVLYAREGHVPAGVAQAITALTQAAGNS</sequence>
<evidence type="ECO:0000313" key="3">
    <source>
        <dbReference type="Proteomes" id="UP000603865"/>
    </source>
</evidence>
<feature type="signal peptide" evidence="1">
    <location>
        <begin position="1"/>
        <end position="27"/>
    </location>
</feature>
<gene>
    <name evidence="2" type="ORF">GCM10008957_36640</name>
</gene>
<name>A0A918CEW2_9DEIO</name>
<evidence type="ECO:0000313" key="2">
    <source>
        <dbReference type="EMBL" id="GGR21045.1"/>
    </source>
</evidence>
<accession>A0A918CEW2</accession>